<name>A0A0M3HS65_ASCLU</name>
<evidence type="ECO:0000256" key="1">
    <source>
        <dbReference type="SAM" id="MobiDB-lite"/>
    </source>
</evidence>
<reference evidence="3" key="1">
    <citation type="submission" date="2017-02" db="UniProtKB">
        <authorList>
            <consortium name="WormBaseParasite"/>
        </authorList>
    </citation>
    <scope>IDENTIFICATION</scope>
</reference>
<organism evidence="2 3">
    <name type="scientific">Ascaris lumbricoides</name>
    <name type="common">Giant roundworm</name>
    <dbReference type="NCBI Taxonomy" id="6252"/>
    <lineage>
        <taxon>Eukaryota</taxon>
        <taxon>Metazoa</taxon>
        <taxon>Ecdysozoa</taxon>
        <taxon>Nematoda</taxon>
        <taxon>Chromadorea</taxon>
        <taxon>Rhabditida</taxon>
        <taxon>Spirurina</taxon>
        <taxon>Ascaridomorpha</taxon>
        <taxon>Ascaridoidea</taxon>
        <taxon>Ascarididae</taxon>
        <taxon>Ascaris</taxon>
    </lineage>
</organism>
<evidence type="ECO:0000313" key="3">
    <source>
        <dbReference type="WBParaSite" id="ALUE_0000526901-mRNA-1"/>
    </source>
</evidence>
<dbReference type="Proteomes" id="UP000036681">
    <property type="component" value="Unplaced"/>
</dbReference>
<keyword evidence="2" id="KW-1185">Reference proteome</keyword>
<evidence type="ECO:0000313" key="2">
    <source>
        <dbReference type="Proteomes" id="UP000036681"/>
    </source>
</evidence>
<proteinExistence type="predicted"/>
<feature type="region of interest" description="Disordered" evidence="1">
    <location>
        <begin position="1"/>
        <end position="26"/>
    </location>
</feature>
<sequence>MGKLEEGHCVSQGVPPPSPSTLRRPNAEGLQPACVVDFYSFTKAKTLFIPDLAHPVSVAEGIGTVQGHWSTKYFIAFP</sequence>
<dbReference type="AlphaFoldDB" id="A0A0M3HS65"/>
<accession>A0A0M3HS65</accession>
<dbReference type="WBParaSite" id="ALUE_0000526901-mRNA-1">
    <property type="protein sequence ID" value="ALUE_0000526901-mRNA-1"/>
    <property type="gene ID" value="ALUE_0000526901"/>
</dbReference>
<protein>
    <submittedName>
        <fullName evidence="3">Uncharacterized protein</fullName>
    </submittedName>
</protein>